<dbReference type="InterPro" id="IPR014044">
    <property type="entry name" value="CAP_dom"/>
</dbReference>
<dbReference type="PROSITE" id="PS51257">
    <property type="entry name" value="PROKAR_LIPOPROTEIN"/>
    <property type="match status" value="1"/>
</dbReference>
<dbReference type="SUPFAM" id="SSF55797">
    <property type="entry name" value="PR-1-like"/>
    <property type="match status" value="1"/>
</dbReference>
<evidence type="ECO:0000313" key="6">
    <source>
        <dbReference type="Proteomes" id="UP000237771"/>
    </source>
</evidence>
<name>A0A1M5Q0P8_9FLAO</name>
<proteinExistence type="predicted"/>
<evidence type="ECO:0000256" key="1">
    <source>
        <dbReference type="SAM" id="SignalP"/>
    </source>
</evidence>
<dbReference type="Proteomes" id="UP000184384">
    <property type="component" value="Unassembled WGS sequence"/>
</dbReference>
<organism evidence="4 5">
    <name type="scientific">Flavobacterium granuli</name>
    <dbReference type="NCBI Taxonomy" id="280093"/>
    <lineage>
        <taxon>Bacteria</taxon>
        <taxon>Pseudomonadati</taxon>
        <taxon>Bacteroidota</taxon>
        <taxon>Flavobacteriia</taxon>
        <taxon>Flavobacteriales</taxon>
        <taxon>Flavobacteriaceae</taxon>
        <taxon>Flavobacterium</taxon>
    </lineage>
</organism>
<reference evidence="3 6" key="3">
    <citation type="submission" date="2018-03" db="EMBL/GenBank/DDBJ databases">
        <title>Genomic Encyclopedia of Archaeal and Bacterial Type Strains, Phase II (KMG-II): from individual species to whole genera.</title>
        <authorList>
            <person name="Goeker M."/>
        </authorList>
    </citation>
    <scope>NUCLEOTIDE SEQUENCE [LARGE SCALE GENOMIC DNA]</scope>
    <source>
        <strain evidence="3 6">DSM 17797</strain>
    </source>
</reference>
<keyword evidence="6" id="KW-1185">Reference proteome</keyword>
<dbReference type="AlphaFoldDB" id="A0A1M5Q0P8"/>
<evidence type="ECO:0000313" key="4">
    <source>
        <dbReference type="EMBL" id="SHH07063.1"/>
    </source>
</evidence>
<protein>
    <submittedName>
        <fullName evidence="4">Cysteine-rich secretory protein family protein</fullName>
    </submittedName>
</protein>
<dbReference type="Pfam" id="PF00188">
    <property type="entry name" value="CAP"/>
    <property type="match status" value="1"/>
</dbReference>
<evidence type="ECO:0000259" key="2">
    <source>
        <dbReference type="Pfam" id="PF00188"/>
    </source>
</evidence>
<dbReference type="EMBL" id="FQWO01000007">
    <property type="protein sequence ID" value="SHH07063.1"/>
    <property type="molecule type" value="Genomic_DNA"/>
</dbReference>
<evidence type="ECO:0000313" key="3">
    <source>
        <dbReference type="EMBL" id="PRZ22008.1"/>
    </source>
</evidence>
<accession>A0A1M5Q0P8</accession>
<dbReference type="PANTHER" id="PTHR31157">
    <property type="entry name" value="SCP DOMAIN-CONTAINING PROTEIN"/>
    <property type="match status" value="1"/>
</dbReference>
<dbReference type="EMBL" id="PVUB01000007">
    <property type="protein sequence ID" value="PRZ22008.1"/>
    <property type="molecule type" value="Genomic_DNA"/>
</dbReference>
<dbReference type="Proteomes" id="UP000237771">
    <property type="component" value="Unassembled WGS sequence"/>
</dbReference>
<dbReference type="InterPro" id="IPR035940">
    <property type="entry name" value="CAP_sf"/>
</dbReference>
<reference evidence="4" key="1">
    <citation type="submission" date="2016-11" db="EMBL/GenBank/DDBJ databases">
        <authorList>
            <person name="Jaros S."/>
            <person name="Januszkiewicz K."/>
            <person name="Wedrychowicz H."/>
        </authorList>
    </citation>
    <scope>NUCLEOTIDE SEQUENCE [LARGE SCALE GENOMIC DNA]</scope>
    <source>
        <strain evidence="4">DSM 19729</strain>
    </source>
</reference>
<keyword evidence="1" id="KW-0732">Signal</keyword>
<gene>
    <name evidence="3" type="ORF">BC624_1078</name>
    <name evidence="4" type="ORF">SAMN05443373_1078</name>
</gene>
<sequence>MKLYLLPKILLLAAIFMISSCSSDMSGREKIASKPEIVLDYTYSTSEIEVMNLINDYRVSVGLNPLEKINHISYKSEEHNIYMIANDVLNHDGFVARSENIIQALGAKAVAENIARNYDNPQTVVNAWLNSATHKGNIVGNFTHFGIAIDQDAVTGKKYYTNIFVRI</sequence>
<dbReference type="PANTHER" id="PTHR31157:SF1">
    <property type="entry name" value="SCP DOMAIN-CONTAINING PROTEIN"/>
    <property type="match status" value="1"/>
</dbReference>
<feature type="chain" id="PRO_5012409447" evidence="1">
    <location>
        <begin position="24"/>
        <end position="167"/>
    </location>
</feature>
<dbReference type="CDD" id="cd05379">
    <property type="entry name" value="CAP_bacterial"/>
    <property type="match status" value="1"/>
</dbReference>
<dbReference type="STRING" id="280093.SAMN05443373_1078"/>
<feature type="domain" description="SCP" evidence="2">
    <location>
        <begin position="52"/>
        <end position="160"/>
    </location>
</feature>
<evidence type="ECO:0000313" key="5">
    <source>
        <dbReference type="Proteomes" id="UP000184384"/>
    </source>
</evidence>
<reference evidence="5" key="2">
    <citation type="submission" date="2016-11" db="EMBL/GenBank/DDBJ databases">
        <authorList>
            <person name="Varghese N."/>
            <person name="Submissions S."/>
        </authorList>
    </citation>
    <scope>NUCLEOTIDE SEQUENCE [LARGE SCALE GENOMIC DNA]</scope>
    <source>
        <strain evidence="5">DSM 19729</strain>
    </source>
</reference>
<dbReference type="Gene3D" id="3.40.33.10">
    <property type="entry name" value="CAP"/>
    <property type="match status" value="1"/>
</dbReference>
<feature type="signal peptide" evidence="1">
    <location>
        <begin position="1"/>
        <end position="23"/>
    </location>
</feature>
<dbReference type="OrthoDB" id="982527at2"/>